<evidence type="ECO:0008006" key="11">
    <source>
        <dbReference type="Google" id="ProtNLM"/>
    </source>
</evidence>
<dbReference type="PANTHER" id="PTHR47959:SF10">
    <property type="entry name" value="ATP-DEPENDENT RNA HELICASE RHLB"/>
    <property type="match status" value="1"/>
</dbReference>
<dbReference type="CDD" id="cd00268">
    <property type="entry name" value="DEADc"/>
    <property type="match status" value="1"/>
</dbReference>
<keyword evidence="2" id="KW-0547">Nucleotide-binding</keyword>
<keyword evidence="6" id="KW-0694">RNA-binding</keyword>
<dbReference type="CDD" id="cd18787">
    <property type="entry name" value="SF2_C_DEAD"/>
    <property type="match status" value="1"/>
</dbReference>
<dbReference type="EMBL" id="UINC01000555">
    <property type="protein sequence ID" value="SUZ57353.1"/>
    <property type="molecule type" value="Genomic_DNA"/>
</dbReference>
<dbReference type="InterPro" id="IPR027417">
    <property type="entry name" value="P-loop_NTPase"/>
</dbReference>
<protein>
    <recommendedName>
        <fullName evidence="11">ATP-dependent RNA helicase RhlB</fullName>
    </recommendedName>
</protein>
<feature type="domain" description="Helicase C-terminal" evidence="8">
    <location>
        <begin position="246"/>
        <end position="386"/>
    </location>
</feature>
<dbReference type="InterPro" id="IPR001650">
    <property type="entry name" value="Helicase_C-like"/>
</dbReference>
<dbReference type="Pfam" id="PF00270">
    <property type="entry name" value="DEAD"/>
    <property type="match status" value="1"/>
</dbReference>
<dbReference type="SMART" id="SM00490">
    <property type="entry name" value="HELICc"/>
    <property type="match status" value="1"/>
</dbReference>
<evidence type="ECO:0000256" key="2">
    <source>
        <dbReference type="ARBA" id="ARBA00022741"/>
    </source>
</evidence>
<evidence type="ECO:0000256" key="6">
    <source>
        <dbReference type="ARBA" id="ARBA00022884"/>
    </source>
</evidence>
<accession>A0A381NV38</accession>
<evidence type="ECO:0000259" key="8">
    <source>
        <dbReference type="PROSITE" id="PS51194"/>
    </source>
</evidence>
<dbReference type="AlphaFoldDB" id="A0A381NV38"/>
<dbReference type="PANTHER" id="PTHR47959">
    <property type="entry name" value="ATP-DEPENDENT RNA HELICASE RHLE-RELATED"/>
    <property type="match status" value="1"/>
</dbReference>
<dbReference type="InterPro" id="IPR000629">
    <property type="entry name" value="RNA-helicase_DEAD-box_CS"/>
</dbReference>
<dbReference type="InterPro" id="IPR050079">
    <property type="entry name" value="DEAD_box_RNA_helicase"/>
</dbReference>
<dbReference type="GO" id="GO:0005524">
    <property type="term" value="F:ATP binding"/>
    <property type="evidence" value="ECO:0007669"/>
    <property type="project" value="UniProtKB-KW"/>
</dbReference>
<evidence type="ECO:0000259" key="7">
    <source>
        <dbReference type="PROSITE" id="PS51192"/>
    </source>
</evidence>
<sequence>MHDDEDALTFTEFALPPTITSAIGDLGFTHCTPIQGAVLPYSLSDYDITGQAQTGTGKTAAFLITILAQQIEFSPGEPRPTGAPRALVLAPTRELALQIEADARDLSRHTSTHVVAVVGGMDFDRQQKQLENRPVDILVATPGRLIDFCNRRVISLRKVEILVIDEADRMLDMGFIPDVRRIVYQTPKKRDRQTLFFSATFNDDVMNLADQWTIDPMHVVIQPEQVAVETVDQRFWHTAKADKPGTLVEFIRQKKPSHTLVFVNRRDQARHLVSHLNRQGIDCEGLAGDIPQRKRLATLNRFKEGTTNLVVATDVAGRGIHVEGISHVINYDLPEDAEDYVHRIGRTGRAGASGISISFVSEDDAFNLPAIEAFIGTGIVCTHPDL</sequence>
<dbReference type="PROSITE" id="PS51194">
    <property type="entry name" value="HELICASE_CTER"/>
    <property type="match status" value="1"/>
</dbReference>
<keyword evidence="3" id="KW-0378">Hydrolase</keyword>
<dbReference type="SUPFAM" id="SSF52540">
    <property type="entry name" value="P-loop containing nucleoside triphosphate hydrolases"/>
    <property type="match status" value="1"/>
</dbReference>
<keyword evidence="4" id="KW-0347">Helicase</keyword>
<dbReference type="InterPro" id="IPR023554">
    <property type="entry name" value="RNA_helicase_ATP-dep_RhlB"/>
</dbReference>
<feature type="domain" description="Helicase ATP-binding" evidence="7">
    <location>
        <begin position="39"/>
        <end position="219"/>
    </location>
</feature>
<gene>
    <name evidence="10" type="ORF">METZ01_LOCUS10207</name>
</gene>
<dbReference type="PROSITE" id="PS51192">
    <property type="entry name" value="HELICASE_ATP_BIND_1"/>
    <property type="match status" value="1"/>
</dbReference>
<keyword evidence="1" id="KW-0963">Cytoplasm</keyword>
<organism evidence="10">
    <name type="scientific">marine metagenome</name>
    <dbReference type="NCBI Taxonomy" id="408172"/>
    <lineage>
        <taxon>unclassified sequences</taxon>
        <taxon>metagenomes</taxon>
        <taxon>ecological metagenomes</taxon>
    </lineage>
</organism>
<evidence type="ECO:0000256" key="5">
    <source>
        <dbReference type="ARBA" id="ARBA00022840"/>
    </source>
</evidence>
<dbReference type="GO" id="GO:0003723">
    <property type="term" value="F:RNA binding"/>
    <property type="evidence" value="ECO:0007669"/>
    <property type="project" value="UniProtKB-KW"/>
</dbReference>
<dbReference type="GO" id="GO:0016787">
    <property type="term" value="F:hydrolase activity"/>
    <property type="evidence" value="ECO:0007669"/>
    <property type="project" value="UniProtKB-KW"/>
</dbReference>
<dbReference type="HAMAP" id="MF_00661">
    <property type="entry name" value="DEAD_helicase_RhlB"/>
    <property type="match status" value="1"/>
</dbReference>
<dbReference type="Pfam" id="PF00271">
    <property type="entry name" value="Helicase_C"/>
    <property type="match status" value="1"/>
</dbReference>
<dbReference type="GO" id="GO:0003724">
    <property type="term" value="F:RNA helicase activity"/>
    <property type="evidence" value="ECO:0007669"/>
    <property type="project" value="InterPro"/>
</dbReference>
<evidence type="ECO:0000256" key="4">
    <source>
        <dbReference type="ARBA" id="ARBA00022806"/>
    </source>
</evidence>
<dbReference type="Gene3D" id="3.40.50.300">
    <property type="entry name" value="P-loop containing nucleotide triphosphate hydrolases"/>
    <property type="match status" value="2"/>
</dbReference>
<proteinExistence type="inferred from homology"/>
<dbReference type="InterPro" id="IPR014001">
    <property type="entry name" value="Helicase_ATP-bd"/>
</dbReference>
<dbReference type="PROSITE" id="PS51195">
    <property type="entry name" value="Q_MOTIF"/>
    <property type="match status" value="1"/>
</dbReference>
<evidence type="ECO:0000313" key="10">
    <source>
        <dbReference type="EMBL" id="SUZ57353.1"/>
    </source>
</evidence>
<feature type="domain" description="DEAD-box RNA helicase Q" evidence="9">
    <location>
        <begin position="8"/>
        <end position="36"/>
    </location>
</feature>
<dbReference type="InterPro" id="IPR011545">
    <property type="entry name" value="DEAD/DEAH_box_helicase_dom"/>
</dbReference>
<dbReference type="PROSITE" id="PS00039">
    <property type="entry name" value="DEAD_ATP_HELICASE"/>
    <property type="match status" value="1"/>
</dbReference>
<dbReference type="GO" id="GO:0005829">
    <property type="term" value="C:cytosol"/>
    <property type="evidence" value="ECO:0007669"/>
    <property type="project" value="TreeGrafter"/>
</dbReference>
<dbReference type="InterPro" id="IPR014014">
    <property type="entry name" value="RNA_helicase_DEAD_Q_motif"/>
</dbReference>
<dbReference type="SMART" id="SM00487">
    <property type="entry name" value="DEXDc"/>
    <property type="match status" value="1"/>
</dbReference>
<name>A0A381NV38_9ZZZZ</name>
<reference evidence="10" key="1">
    <citation type="submission" date="2018-05" db="EMBL/GenBank/DDBJ databases">
        <authorList>
            <person name="Lanie J.A."/>
            <person name="Ng W.-L."/>
            <person name="Kazmierczak K.M."/>
            <person name="Andrzejewski T.M."/>
            <person name="Davidsen T.M."/>
            <person name="Wayne K.J."/>
            <person name="Tettelin H."/>
            <person name="Glass J.I."/>
            <person name="Rusch D."/>
            <person name="Podicherti R."/>
            <person name="Tsui H.-C.T."/>
            <person name="Winkler M.E."/>
        </authorList>
    </citation>
    <scope>NUCLEOTIDE SEQUENCE</scope>
</reference>
<evidence type="ECO:0000256" key="3">
    <source>
        <dbReference type="ARBA" id="ARBA00022801"/>
    </source>
</evidence>
<evidence type="ECO:0000259" key="9">
    <source>
        <dbReference type="PROSITE" id="PS51195"/>
    </source>
</evidence>
<evidence type="ECO:0000256" key="1">
    <source>
        <dbReference type="ARBA" id="ARBA00022490"/>
    </source>
</evidence>
<keyword evidence="5" id="KW-0067">ATP-binding</keyword>
<dbReference type="InterPro" id="IPR044742">
    <property type="entry name" value="DEAD/DEAH_RhlB"/>
</dbReference>